<dbReference type="PANTHER" id="PTHR24421:SF63">
    <property type="entry name" value="SENSOR HISTIDINE KINASE DESK"/>
    <property type="match status" value="1"/>
</dbReference>
<dbReference type="SUPFAM" id="SSF55874">
    <property type="entry name" value="ATPase domain of HSP90 chaperone/DNA topoisomerase II/histidine kinase"/>
    <property type="match status" value="1"/>
</dbReference>
<dbReference type="EMBL" id="BMDG01000002">
    <property type="protein sequence ID" value="GGI05283.1"/>
    <property type="molecule type" value="Genomic_DNA"/>
</dbReference>
<reference evidence="8" key="1">
    <citation type="journal article" date="2019" name="Int. J. Syst. Evol. Microbiol.">
        <title>The Global Catalogue of Microorganisms (GCM) 10K type strain sequencing project: providing services to taxonomists for standard genome sequencing and annotation.</title>
        <authorList>
            <consortium name="The Broad Institute Genomics Platform"/>
            <consortium name="The Broad Institute Genome Sequencing Center for Infectious Disease"/>
            <person name="Wu L."/>
            <person name="Ma J."/>
        </authorList>
    </citation>
    <scope>NUCLEOTIDE SEQUENCE [LARGE SCALE GENOMIC DNA]</scope>
    <source>
        <strain evidence="8">CCM 8653</strain>
    </source>
</reference>
<dbReference type="PANTHER" id="PTHR24421">
    <property type="entry name" value="NITRATE/NITRITE SENSOR PROTEIN NARX-RELATED"/>
    <property type="match status" value="1"/>
</dbReference>
<dbReference type="Gene3D" id="3.30.565.10">
    <property type="entry name" value="Histidine kinase-like ATPase, C-terminal domain"/>
    <property type="match status" value="1"/>
</dbReference>
<keyword evidence="8" id="KW-1185">Reference proteome</keyword>
<feature type="domain" description="Histidine kinase/HSP90-like ATPase" evidence="5">
    <location>
        <begin position="334"/>
        <end position="421"/>
    </location>
</feature>
<keyword evidence="4" id="KW-0472">Membrane</keyword>
<name>A0ABQ2B136_9MICO</name>
<organism evidence="7 8">
    <name type="scientific">Isoptericola cucumis</name>
    <dbReference type="NCBI Taxonomy" id="1776856"/>
    <lineage>
        <taxon>Bacteria</taxon>
        <taxon>Bacillati</taxon>
        <taxon>Actinomycetota</taxon>
        <taxon>Actinomycetes</taxon>
        <taxon>Micrococcales</taxon>
        <taxon>Promicromonosporaceae</taxon>
        <taxon>Isoptericola</taxon>
    </lineage>
</organism>
<evidence type="ECO:0000256" key="2">
    <source>
        <dbReference type="ARBA" id="ARBA00022777"/>
    </source>
</evidence>
<evidence type="ECO:0000259" key="6">
    <source>
        <dbReference type="Pfam" id="PF07730"/>
    </source>
</evidence>
<keyword evidence="1" id="KW-0808">Transferase</keyword>
<keyword evidence="4" id="KW-1133">Transmembrane helix</keyword>
<feature type="transmembrane region" description="Helical" evidence="4">
    <location>
        <begin position="141"/>
        <end position="158"/>
    </location>
</feature>
<gene>
    <name evidence="7" type="ORF">GCM10007368_05380</name>
</gene>
<dbReference type="CDD" id="cd16917">
    <property type="entry name" value="HATPase_UhpB-NarQ-NarX-like"/>
    <property type="match status" value="1"/>
</dbReference>
<dbReference type="InterPro" id="IPR050482">
    <property type="entry name" value="Sensor_HK_TwoCompSys"/>
</dbReference>
<dbReference type="InterPro" id="IPR036890">
    <property type="entry name" value="HATPase_C_sf"/>
</dbReference>
<evidence type="ECO:0000256" key="1">
    <source>
        <dbReference type="ARBA" id="ARBA00022679"/>
    </source>
</evidence>
<evidence type="ECO:0000256" key="4">
    <source>
        <dbReference type="SAM" id="Phobius"/>
    </source>
</evidence>
<feature type="transmembrane region" description="Helical" evidence="4">
    <location>
        <begin position="186"/>
        <end position="203"/>
    </location>
</feature>
<feature type="transmembrane region" description="Helical" evidence="4">
    <location>
        <begin position="42"/>
        <end position="60"/>
    </location>
</feature>
<evidence type="ECO:0000313" key="7">
    <source>
        <dbReference type="EMBL" id="GGI05283.1"/>
    </source>
</evidence>
<comment type="caution">
    <text evidence="7">The sequence shown here is derived from an EMBL/GenBank/DDBJ whole genome shotgun (WGS) entry which is preliminary data.</text>
</comment>
<feature type="transmembrane region" description="Helical" evidence="4">
    <location>
        <begin position="72"/>
        <end position="94"/>
    </location>
</feature>
<dbReference type="Gene3D" id="1.20.5.1930">
    <property type="match status" value="1"/>
</dbReference>
<dbReference type="Pfam" id="PF02518">
    <property type="entry name" value="HATPase_c"/>
    <property type="match status" value="1"/>
</dbReference>
<keyword evidence="4" id="KW-0812">Transmembrane</keyword>
<feature type="domain" description="Signal transduction histidine kinase subgroup 3 dimerisation and phosphoacceptor" evidence="6">
    <location>
        <begin position="233"/>
        <end position="299"/>
    </location>
</feature>
<accession>A0ABQ2B136</accession>
<evidence type="ECO:0000256" key="3">
    <source>
        <dbReference type="ARBA" id="ARBA00023012"/>
    </source>
</evidence>
<dbReference type="InterPro" id="IPR003594">
    <property type="entry name" value="HATPase_dom"/>
</dbReference>
<sequence length="428" mass="44005">MTTPATAPEGRSWQADPVTTSRPAATLAGGARGVEVYTRVSLYLFVLLEPFLYLSVVAALSTADAVPSVPQALVLVALVAVHTGSCLVTVHRGFDGPLLRGRRPGGVVVALVASTVALVVAALVLLPGYEGGGLREDPRSALVAVCGAATVGALAVAVPLGRLALVGLVVPLVVGAGRLVSGEPVAVVPLALATYVFVMFWAGTLRMSMWIVEVVRALDDAREVAARLAVAEERLRISRDMHDVVGRALSAVAVKAELAAALARRGDPRGADQMDDVRTLAQDSLREVRGVVAGYRAADLVTELDGARSVLHAAGTAVRVVGDVPDLAARQVEALAWVVREAVTNIVRHSAATECRIDLEPGEREMVLRVSNDGARTGVDGVAGLGGGSGLAGLRERLAAVGGTLEIAADGDRFVVTARVPAPAGVAA</sequence>
<evidence type="ECO:0000313" key="8">
    <source>
        <dbReference type="Proteomes" id="UP000632535"/>
    </source>
</evidence>
<feature type="transmembrane region" description="Helical" evidence="4">
    <location>
        <begin position="106"/>
        <end position="129"/>
    </location>
</feature>
<dbReference type="Proteomes" id="UP000632535">
    <property type="component" value="Unassembled WGS sequence"/>
</dbReference>
<evidence type="ECO:0000259" key="5">
    <source>
        <dbReference type="Pfam" id="PF02518"/>
    </source>
</evidence>
<protein>
    <submittedName>
        <fullName evidence="7">Histidine kinase</fullName>
    </submittedName>
</protein>
<dbReference type="InterPro" id="IPR011712">
    <property type="entry name" value="Sig_transdc_His_kin_sub3_dim/P"/>
</dbReference>
<dbReference type="GO" id="GO:0016301">
    <property type="term" value="F:kinase activity"/>
    <property type="evidence" value="ECO:0007669"/>
    <property type="project" value="UniProtKB-KW"/>
</dbReference>
<keyword evidence="2 7" id="KW-0418">Kinase</keyword>
<keyword evidence="3" id="KW-0902">Two-component regulatory system</keyword>
<dbReference type="Pfam" id="PF07730">
    <property type="entry name" value="HisKA_3"/>
    <property type="match status" value="1"/>
</dbReference>
<proteinExistence type="predicted"/>